<dbReference type="Proteomes" id="UP000635142">
    <property type="component" value="Unassembled WGS sequence"/>
</dbReference>
<name>A0A927HE45_9RHOB</name>
<dbReference type="InterPro" id="IPR018666">
    <property type="entry name" value="DUF2125"/>
</dbReference>
<protein>
    <submittedName>
        <fullName evidence="1">DUF2125 domain-containing protein</fullName>
    </submittedName>
</protein>
<organism evidence="1 2">
    <name type="scientific">Sulfitobacter aestuariivivens</name>
    <dbReference type="NCBI Taxonomy" id="2766981"/>
    <lineage>
        <taxon>Bacteria</taxon>
        <taxon>Pseudomonadati</taxon>
        <taxon>Pseudomonadota</taxon>
        <taxon>Alphaproteobacteria</taxon>
        <taxon>Rhodobacterales</taxon>
        <taxon>Roseobacteraceae</taxon>
        <taxon>Sulfitobacter</taxon>
    </lineage>
</organism>
<sequence length="331" mass="35896">MRWLIRLCIVLVVLWCAWWALASYGASTGAERLFASKAGDGWRATISQSGFPFRIQTRLQNLRLTDPATTTVVTLDQASVSAPTYWPGFVTLDLPQSPITLETPASDVMFEGADTQAGVRVTPGATLSLQEARIVSADWLLRIGDAVVVEAQDLNISAVQDAQDAQRYDIAISAEDLTPGPLLRSLIALPDDWPDTFESLLAEAAVTFDKPLDRFATEGTPPRARVVELHDMAISWGPVALTAQGIIQLSDTGQPDGEIEIQLSQWPRLLDLAESSGVLPAAVRRQSELMFRALGNLAGDPEDLDLTLTFAQGRMALGPIDLGPAPEFYLQ</sequence>
<evidence type="ECO:0000313" key="2">
    <source>
        <dbReference type="Proteomes" id="UP000635142"/>
    </source>
</evidence>
<proteinExistence type="predicted"/>
<dbReference type="AlphaFoldDB" id="A0A927HE45"/>
<reference evidence="1" key="1">
    <citation type="submission" date="2020-08" db="EMBL/GenBank/DDBJ databases">
        <title>Sulfitobacter aestuariivivens sp. nov., isolated from a tidal flat.</title>
        <authorList>
            <person name="Park S."/>
            <person name="Yoon J.-H."/>
        </authorList>
    </citation>
    <scope>NUCLEOTIDE SEQUENCE</scope>
    <source>
        <strain evidence="1">TSTF-M16</strain>
    </source>
</reference>
<gene>
    <name evidence="1" type="ORF">H9Q16_10670</name>
</gene>
<accession>A0A927HE45</accession>
<dbReference type="EMBL" id="JACTAG010000002">
    <property type="protein sequence ID" value="MBD3664387.1"/>
    <property type="molecule type" value="Genomic_DNA"/>
</dbReference>
<evidence type="ECO:0000313" key="1">
    <source>
        <dbReference type="EMBL" id="MBD3664387.1"/>
    </source>
</evidence>
<keyword evidence="2" id="KW-1185">Reference proteome</keyword>
<comment type="caution">
    <text evidence="1">The sequence shown here is derived from an EMBL/GenBank/DDBJ whole genome shotgun (WGS) entry which is preliminary data.</text>
</comment>
<dbReference type="Pfam" id="PF09898">
    <property type="entry name" value="DUF2125"/>
    <property type="match status" value="1"/>
</dbReference>
<dbReference type="RefSeq" id="WP_191075420.1">
    <property type="nucleotide sequence ID" value="NZ_JACTAG010000002.1"/>
</dbReference>